<dbReference type="RefSeq" id="WP_141989858.1">
    <property type="nucleotide sequence ID" value="NZ_VFRA01000001.1"/>
</dbReference>
<dbReference type="AlphaFoldDB" id="A0A8H2K9Z5"/>
<keyword evidence="3" id="KW-1185">Reference proteome</keyword>
<comment type="caution">
    <text evidence="2">The sequence shown here is derived from an EMBL/GenBank/DDBJ whole genome shotgun (WGS) entry which is preliminary data.</text>
</comment>
<feature type="transmembrane region" description="Helical" evidence="1">
    <location>
        <begin position="118"/>
        <end position="139"/>
    </location>
</feature>
<keyword evidence="1" id="KW-0472">Membrane</keyword>
<keyword evidence="1" id="KW-1133">Transmembrane helix</keyword>
<proteinExistence type="predicted"/>
<dbReference type="Proteomes" id="UP000316560">
    <property type="component" value="Unassembled WGS sequence"/>
</dbReference>
<evidence type="ECO:0000256" key="1">
    <source>
        <dbReference type="SAM" id="Phobius"/>
    </source>
</evidence>
<sequence>MTPHTAQTQRAELTRSNSTPLAMQQLDPLGTLDGRPISVVTGIGILALASVTSWLHWDTITHPTLAVLALLAVASVSLVLIVGTSSSRAPFTALTHVAAIGLSLIAFALSSASFDSSYGLMTAAWGPVVVGATCMALTPYRPVRELVTAGALASIASGFIGLMRSTDSATPANPMVAALFALTPVLAFSLGGAAFARSLVLSHQRWESVAKHGARRQLEREHASVARSVQQDRVTILNRDVVPLFTELAKRGIVSPDDKERAAAYSSTLRQLIVIEANRSWLELVVASAFGALDDGTRVRDPHRLAQAMTAQQRTALRTAVEAVANGNQIVPSSVRLVIDKTNAGAVIIVRATLSSPESSWRSTLAPYLAVLRVVFTTLQVSHRSSSLTVRFTFDTP</sequence>
<feature type="transmembrane region" description="Helical" evidence="1">
    <location>
        <begin position="175"/>
        <end position="196"/>
    </location>
</feature>
<evidence type="ECO:0000313" key="3">
    <source>
        <dbReference type="Proteomes" id="UP000316560"/>
    </source>
</evidence>
<dbReference type="OrthoDB" id="5124052at2"/>
<gene>
    <name evidence="2" type="ORF">FB472_0959</name>
</gene>
<feature type="transmembrane region" description="Helical" evidence="1">
    <location>
        <begin position="146"/>
        <end position="163"/>
    </location>
</feature>
<accession>A0A8H2K9Z5</accession>
<evidence type="ECO:0000313" key="2">
    <source>
        <dbReference type="EMBL" id="TQO19411.1"/>
    </source>
</evidence>
<protein>
    <submittedName>
        <fullName evidence="2">Uncharacterized protein</fullName>
    </submittedName>
</protein>
<name>A0A8H2K9Z5_9MICO</name>
<feature type="transmembrane region" description="Helical" evidence="1">
    <location>
        <begin position="94"/>
        <end position="112"/>
    </location>
</feature>
<organism evidence="2 3">
    <name type="scientific">Rhodoglobus vestalii</name>
    <dbReference type="NCBI Taxonomy" id="193384"/>
    <lineage>
        <taxon>Bacteria</taxon>
        <taxon>Bacillati</taxon>
        <taxon>Actinomycetota</taxon>
        <taxon>Actinomycetes</taxon>
        <taxon>Micrococcales</taxon>
        <taxon>Microbacteriaceae</taxon>
        <taxon>Rhodoglobus</taxon>
    </lineage>
</organism>
<keyword evidence="1" id="KW-0812">Transmembrane</keyword>
<reference evidence="2 3" key="1">
    <citation type="submission" date="2019-06" db="EMBL/GenBank/DDBJ databases">
        <title>Sequencing the genomes of 1000 actinobacteria strains.</title>
        <authorList>
            <person name="Klenk H.-P."/>
        </authorList>
    </citation>
    <scope>NUCLEOTIDE SEQUENCE [LARGE SCALE GENOMIC DNA]</scope>
    <source>
        <strain evidence="2 3">DSM 21947</strain>
    </source>
</reference>
<feature type="transmembrane region" description="Helical" evidence="1">
    <location>
        <begin position="63"/>
        <end position="82"/>
    </location>
</feature>
<dbReference type="EMBL" id="VFRA01000001">
    <property type="protein sequence ID" value="TQO19411.1"/>
    <property type="molecule type" value="Genomic_DNA"/>
</dbReference>
<feature type="transmembrane region" description="Helical" evidence="1">
    <location>
        <begin position="37"/>
        <end position="57"/>
    </location>
</feature>